<evidence type="ECO:0000313" key="1">
    <source>
        <dbReference type="EMBL" id="MBC3920162.1"/>
    </source>
</evidence>
<name>A0ABR6ZWA5_9BURK</name>
<dbReference type="Gene3D" id="2.130.10.10">
    <property type="entry name" value="YVTN repeat-like/Quinoprotein amine dehydrogenase"/>
    <property type="match status" value="1"/>
</dbReference>
<dbReference type="Pfam" id="PF05096">
    <property type="entry name" value="Glu_cyclase_2"/>
    <property type="match status" value="1"/>
</dbReference>
<dbReference type="InterPro" id="IPR007788">
    <property type="entry name" value="QCT"/>
</dbReference>
<sequence length="255" mass="28588">MVCCLAASQPASAATAVSTTTSALPTYGYQVVNSYPHDANAFTQGLFYKDGFLYESTGLQGHSSVRKVKLETGEVIQKIDLPRQIFGEGITYWDNRLIGITWTSQAGYVLDLNSFAFQKEFAYKGEGWGLARNDSEIIMSDGTAELRFLNPETLAEVRRIKVTARGKPVDQLNELEWVKGEVFANIWQTDKIARIDPKSGNVTAWIDLSGLLPIRERMMSNPDVLNGIAYDAAHDRLFVTGKLWPRIYEIRLLKR</sequence>
<accession>A0ABR6ZWA5</accession>
<gene>
    <name evidence="1" type="ORF">H8L32_22050</name>
</gene>
<protein>
    <submittedName>
        <fullName evidence="1">Glutaminyl-peptide cyclotransferase</fullName>
    </submittedName>
</protein>
<dbReference type="InterPro" id="IPR011044">
    <property type="entry name" value="Quino_amine_DH_bsu"/>
</dbReference>
<comment type="caution">
    <text evidence="1">The sequence shown here is derived from an EMBL/GenBank/DDBJ whole genome shotgun (WGS) entry which is preliminary data.</text>
</comment>
<keyword evidence="2" id="KW-1185">Reference proteome</keyword>
<proteinExistence type="predicted"/>
<dbReference type="PANTHER" id="PTHR31270">
    <property type="entry name" value="GLUTAMINYL-PEPTIDE CYCLOTRANSFERASE"/>
    <property type="match status" value="1"/>
</dbReference>
<evidence type="ECO:0000313" key="2">
    <source>
        <dbReference type="Proteomes" id="UP000650424"/>
    </source>
</evidence>
<dbReference type="Proteomes" id="UP000650424">
    <property type="component" value="Unassembled WGS sequence"/>
</dbReference>
<reference evidence="1 2" key="1">
    <citation type="submission" date="2020-08" db="EMBL/GenBank/DDBJ databases">
        <title>Novel species isolated from subtropical streams in China.</title>
        <authorList>
            <person name="Lu H."/>
        </authorList>
    </citation>
    <scope>NUCLEOTIDE SEQUENCE [LARGE SCALE GENOMIC DNA]</scope>
    <source>
        <strain evidence="1 2">CY18W</strain>
    </source>
</reference>
<organism evidence="1 2">
    <name type="scientific">Undibacterium hunanense</name>
    <dbReference type="NCBI Taxonomy" id="2762292"/>
    <lineage>
        <taxon>Bacteria</taxon>
        <taxon>Pseudomonadati</taxon>
        <taxon>Pseudomonadota</taxon>
        <taxon>Betaproteobacteria</taxon>
        <taxon>Burkholderiales</taxon>
        <taxon>Oxalobacteraceae</taxon>
        <taxon>Undibacterium</taxon>
    </lineage>
</organism>
<dbReference type="PANTHER" id="PTHR31270:SF1">
    <property type="entry name" value="GLUTAMINYL-PEPTIDE CYCLOTRANSFERASE"/>
    <property type="match status" value="1"/>
</dbReference>
<dbReference type="InterPro" id="IPR015943">
    <property type="entry name" value="WD40/YVTN_repeat-like_dom_sf"/>
</dbReference>
<dbReference type="SUPFAM" id="SSF50969">
    <property type="entry name" value="YVTN repeat-like/Quinoprotein amine dehydrogenase"/>
    <property type="match status" value="1"/>
</dbReference>
<dbReference type="EMBL" id="JACOGF010000014">
    <property type="protein sequence ID" value="MBC3920162.1"/>
    <property type="molecule type" value="Genomic_DNA"/>
</dbReference>